<name>A0A7W7NVJ3_9SPHN</name>
<organism evidence="2 3">
    <name type="scientific">Novosphingobium chloroacetimidivorans</name>
    <dbReference type="NCBI Taxonomy" id="1428314"/>
    <lineage>
        <taxon>Bacteria</taxon>
        <taxon>Pseudomonadati</taxon>
        <taxon>Pseudomonadota</taxon>
        <taxon>Alphaproteobacteria</taxon>
        <taxon>Sphingomonadales</taxon>
        <taxon>Sphingomonadaceae</taxon>
        <taxon>Novosphingobium</taxon>
    </lineage>
</organism>
<dbReference type="AlphaFoldDB" id="A0A7W7NVJ3"/>
<reference evidence="2 3" key="1">
    <citation type="submission" date="2020-08" db="EMBL/GenBank/DDBJ databases">
        <title>Functional genomics of gut bacteria from endangered species of beetles.</title>
        <authorList>
            <person name="Carlos-Shanley C."/>
        </authorList>
    </citation>
    <scope>NUCLEOTIDE SEQUENCE [LARGE SCALE GENOMIC DNA]</scope>
    <source>
        <strain evidence="2 3">S00245</strain>
    </source>
</reference>
<comment type="caution">
    <text evidence="2">The sequence shown here is derived from an EMBL/GenBank/DDBJ whole genome shotgun (WGS) entry which is preliminary data.</text>
</comment>
<protein>
    <recommendedName>
        <fullName evidence="1">Anti-sigma factor NepR domain-containing protein</fullName>
    </recommendedName>
</protein>
<dbReference type="EMBL" id="JACHLR010000006">
    <property type="protein sequence ID" value="MBB4858593.1"/>
    <property type="molecule type" value="Genomic_DNA"/>
</dbReference>
<evidence type="ECO:0000313" key="3">
    <source>
        <dbReference type="Proteomes" id="UP000555448"/>
    </source>
</evidence>
<gene>
    <name evidence="2" type="ORF">HNO88_001916</name>
</gene>
<feature type="domain" description="Anti-sigma factor NepR" evidence="1">
    <location>
        <begin position="14"/>
        <end position="47"/>
    </location>
</feature>
<keyword evidence="3" id="KW-1185">Reference proteome</keyword>
<dbReference type="RefSeq" id="WP_184244382.1">
    <property type="nucleotide sequence ID" value="NZ_JACHLR010000006.1"/>
</dbReference>
<dbReference type="Proteomes" id="UP000555448">
    <property type="component" value="Unassembled WGS sequence"/>
</dbReference>
<accession>A0A7W7NVJ3</accession>
<evidence type="ECO:0000313" key="2">
    <source>
        <dbReference type="EMBL" id="MBB4858593.1"/>
    </source>
</evidence>
<dbReference type="Pfam" id="PF18557">
    <property type="entry name" value="NepR"/>
    <property type="match status" value="1"/>
</dbReference>
<proteinExistence type="predicted"/>
<evidence type="ECO:0000259" key="1">
    <source>
        <dbReference type="Pfam" id="PF18557"/>
    </source>
</evidence>
<dbReference type="InterPro" id="IPR041649">
    <property type="entry name" value="NepR"/>
</dbReference>
<sequence length="49" mass="5337">MPGPPPAIRKDGEPGWAAGLRKLYNSVVDEPLPDSFDDILKKLDESDEG</sequence>